<gene>
    <name evidence="1" type="ORF">T190115A13A_20085</name>
</gene>
<dbReference type="Proteomes" id="UP001497602">
    <property type="component" value="Unassembled WGS sequence"/>
</dbReference>
<name>A0ABM9PM70_9FLAO</name>
<evidence type="ECO:0000313" key="1">
    <source>
        <dbReference type="EMBL" id="CAL2106805.1"/>
    </source>
</evidence>
<proteinExistence type="predicted"/>
<protein>
    <recommendedName>
        <fullName evidence="3">Nucleoid associated protein NdpA</fullName>
    </recommendedName>
</protein>
<dbReference type="EMBL" id="CAXJRC010000022">
    <property type="protein sequence ID" value="CAL2106805.1"/>
    <property type="molecule type" value="Genomic_DNA"/>
</dbReference>
<sequence length="356" mass="41908">MFQFFRKMIKRTRVEISKCIIHKVANKYNSGQNALSESLVRFDEESYELLVPFLLKPFGSVTQSYRFSHHADVRLNEINKYTSDIFENEESFIEHSKNIVNHLYEQSNSANIKTGDVIVAYFEGIEYKDVLTEAVGVFKIESKVDFFQTYLDEDSFDVVVQKGISTKKLDKGCLILNSSDTEGTVVLSVDNNNYDAQYWIKNFLSVKYADDRNLHTQNYLELCKEFSEEIIKPEFGKQEQSTFLANTVDYFKEHESVDYHNFKDDVFEEDKHKDMFEDYKKHFEKLNDVLIRNNFEVSDAVLKKEKSKFKTEIKLDTNIQIKIDVDAPDAPSEYLERGYDDDKKMKFYKVYYNAEK</sequence>
<dbReference type="Pfam" id="PF04245">
    <property type="entry name" value="NA37"/>
    <property type="match status" value="1"/>
</dbReference>
<dbReference type="InterPro" id="IPR007358">
    <property type="entry name" value="Nucleoid_associated_NdpA"/>
</dbReference>
<evidence type="ECO:0008006" key="3">
    <source>
        <dbReference type="Google" id="ProtNLM"/>
    </source>
</evidence>
<comment type="caution">
    <text evidence="1">The sequence shown here is derived from an EMBL/GenBank/DDBJ whole genome shotgun (WGS) entry which is preliminary data.</text>
</comment>
<reference evidence="1 2" key="1">
    <citation type="submission" date="2024-05" db="EMBL/GenBank/DDBJ databases">
        <authorList>
            <person name="Duchaud E."/>
        </authorList>
    </citation>
    <scope>NUCLEOTIDE SEQUENCE [LARGE SCALE GENOMIC DNA]</scope>
    <source>
        <strain evidence="1">Ena-SAMPLE-TAB-13-05-2024-13:56:06:370-140305</strain>
    </source>
</reference>
<accession>A0ABM9PM70</accession>
<keyword evidence="2" id="KW-1185">Reference proteome</keyword>
<evidence type="ECO:0000313" key="2">
    <source>
        <dbReference type="Proteomes" id="UP001497602"/>
    </source>
</evidence>
<organism evidence="1 2">
    <name type="scientific">Tenacibaculum vairaonense</name>
    <dbReference type="NCBI Taxonomy" id="3137860"/>
    <lineage>
        <taxon>Bacteria</taxon>
        <taxon>Pseudomonadati</taxon>
        <taxon>Bacteroidota</taxon>
        <taxon>Flavobacteriia</taxon>
        <taxon>Flavobacteriales</taxon>
        <taxon>Flavobacteriaceae</taxon>
        <taxon>Tenacibaculum</taxon>
    </lineage>
</organism>